<dbReference type="InterPro" id="IPR011189">
    <property type="entry name" value="UCP_caspase_lke"/>
</dbReference>
<accession>K9XUA7</accession>
<dbReference type="PIRSF" id="PIRSF007398">
    <property type="entry name" value="Sll0148_caspase"/>
    <property type="match status" value="1"/>
</dbReference>
<dbReference type="Proteomes" id="UP000010473">
    <property type="component" value="Chromosome"/>
</dbReference>
<dbReference type="GO" id="GO:0004197">
    <property type="term" value="F:cysteine-type endopeptidase activity"/>
    <property type="evidence" value="ECO:0007669"/>
    <property type="project" value="InterPro"/>
</dbReference>
<keyword evidence="4" id="KW-1185">Reference proteome</keyword>
<dbReference type="Pfam" id="PF14326">
    <property type="entry name" value="DUF4384"/>
    <property type="match status" value="1"/>
</dbReference>
<reference evidence="4" key="1">
    <citation type="journal article" date="2013" name="Proc. Natl. Acad. Sci. U.S.A.">
        <title>Improving the coverage of the cyanobacterial phylum using diversity-driven genome sequencing.</title>
        <authorList>
            <person name="Shih P.M."/>
            <person name="Wu D."/>
            <person name="Latifi A."/>
            <person name="Axen S.D."/>
            <person name="Fewer D.P."/>
            <person name="Talla E."/>
            <person name="Calteau A."/>
            <person name="Cai F."/>
            <person name="Tandeau de Marsac N."/>
            <person name="Rippka R."/>
            <person name="Herdman M."/>
            <person name="Sivonen K."/>
            <person name="Coursin T."/>
            <person name="Laurent T."/>
            <person name="Goodwin L."/>
            <person name="Nolan M."/>
            <person name="Davenport K.W."/>
            <person name="Han C.S."/>
            <person name="Rubin E.M."/>
            <person name="Eisen J.A."/>
            <person name="Woyke T."/>
            <person name="Gugger M."/>
            <person name="Kerfeld C.A."/>
        </authorList>
    </citation>
    <scope>NUCLEOTIDE SEQUENCE [LARGE SCALE GENOMIC DNA]</scope>
    <source>
        <strain evidence="4">ATCC 29371 / PCC 7437</strain>
    </source>
</reference>
<protein>
    <submittedName>
        <fullName evidence="3">Peptidase C14 caspase catalytic subunit p20</fullName>
    </submittedName>
</protein>
<dbReference type="eggNOG" id="COG4249">
    <property type="taxonomic scope" value="Bacteria"/>
</dbReference>
<dbReference type="RefSeq" id="WP_015193329.1">
    <property type="nucleotide sequence ID" value="NC_019748.1"/>
</dbReference>
<dbReference type="STRING" id="111780.Sta7437_2111"/>
<dbReference type="KEGG" id="scs:Sta7437_2111"/>
<dbReference type="Gene3D" id="3.40.50.1460">
    <property type="match status" value="1"/>
</dbReference>
<proteinExistence type="predicted"/>
<dbReference type="PANTHER" id="PTHR48104">
    <property type="entry name" value="METACASPASE-4"/>
    <property type="match status" value="1"/>
</dbReference>
<evidence type="ECO:0000259" key="2">
    <source>
        <dbReference type="Pfam" id="PF14326"/>
    </source>
</evidence>
<evidence type="ECO:0000259" key="1">
    <source>
        <dbReference type="Pfam" id="PF00656"/>
    </source>
</evidence>
<dbReference type="HOGENOM" id="CLU_023909_0_0_3"/>
<dbReference type="InterPro" id="IPR029030">
    <property type="entry name" value="Caspase-like_dom_sf"/>
</dbReference>
<dbReference type="GO" id="GO:0005737">
    <property type="term" value="C:cytoplasm"/>
    <property type="evidence" value="ECO:0007669"/>
    <property type="project" value="TreeGrafter"/>
</dbReference>
<gene>
    <name evidence="3" type="ordered locus">Sta7437_2111</name>
</gene>
<dbReference type="PROSITE" id="PS51318">
    <property type="entry name" value="TAT"/>
    <property type="match status" value="1"/>
</dbReference>
<dbReference type="PATRIC" id="fig|111780.3.peg.2203"/>
<name>K9XUA7_STAC7</name>
<dbReference type="InterPro" id="IPR011600">
    <property type="entry name" value="Pept_C14_caspase"/>
</dbReference>
<dbReference type="InterPro" id="IPR006311">
    <property type="entry name" value="TAT_signal"/>
</dbReference>
<feature type="domain" description="Peptidase C14 caspase" evidence="1">
    <location>
        <begin position="49"/>
        <end position="313"/>
    </location>
</feature>
<dbReference type="GO" id="GO:0006508">
    <property type="term" value="P:proteolysis"/>
    <property type="evidence" value="ECO:0007669"/>
    <property type="project" value="InterPro"/>
</dbReference>
<feature type="domain" description="DUF4384" evidence="2">
    <location>
        <begin position="599"/>
        <end position="684"/>
    </location>
</feature>
<dbReference type="PANTHER" id="PTHR48104:SF30">
    <property type="entry name" value="METACASPASE-1"/>
    <property type="match status" value="1"/>
</dbReference>
<dbReference type="SUPFAM" id="SSF52129">
    <property type="entry name" value="Caspase-like"/>
    <property type="match status" value="1"/>
</dbReference>
<sequence>MADMKLNRRTLLQQAGLALLSLGIGETRIGLKVPQIKAYGQALAQTTNRKLALLVGVNDYSQHQLDGCVTDVELQQELLINRFGFNAKDIVTLTNQQATRENIETAFVEHLREQAQPEDVVVFHFSGYGSQVKIPSSDIATSEEAVINYQLVNSLLPIDGILATKGTPVGNDLLEETLIWLARSLLTEKVTMVLDTSFINSKQSMKGNLRVRSFLEVAERASPEEIAFREQLQIKLASLKGKSVHPGIVLAAASQDQIAVEKRWNNFSAGLFTYALTQYLWEVTAPNRVQVTLERVTETVKNVMGNQQQPTIIGDSQPLFTYYLMPTSLIGAEGIIKNIGDNDSVSLKLTGLPAKIIDYYGVSSCLLVVNPDNSTSSEELTLVQIRSRDGLMAKAQILHQKDVVNPIKVGQLVQEYIRVIPRNVGLIVGLDRNLERIERVDATSAFANIGVVDGAISVGEPNVDCLFGKIERTVSKAVATQSDSNVGESGTSTTTSFGYGLSSVSGITIPHTVGVANEAVKSAITRLTPQFKNLLAVKWLELTFNQTSSRLPVGIFLESIDKNNSSLILQRSTRAAKLLNQLASQDLSLTQTDFPTINSGSSLRLQLNNYTDRTLYGIVLGIDADRNLFVLYPPQYNSKEEQFKLQDIAIAPGQKLNLPETQDAWQWKIAGSSGMISLYGIFSTLPFKQTLAAISAPPNLKFESEAILNLANSLEVAKALMQDLHLASQVGTEIIGFANDVYALDVNVWATLKMSWELVNN</sequence>
<dbReference type="EMBL" id="CP003653">
    <property type="protein sequence ID" value="AFZ35661.1"/>
    <property type="molecule type" value="Genomic_DNA"/>
</dbReference>
<dbReference type="OrthoDB" id="505527at2"/>
<evidence type="ECO:0000313" key="3">
    <source>
        <dbReference type="EMBL" id="AFZ35661.1"/>
    </source>
</evidence>
<dbReference type="AlphaFoldDB" id="K9XUA7"/>
<dbReference type="InterPro" id="IPR050452">
    <property type="entry name" value="Metacaspase"/>
</dbReference>
<dbReference type="InterPro" id="IPR025493">
    <property type="entry name" value="DUF4384"/>
</dbReference>
<evidence type="ECO:0000313" key="4">
    <source>
        <dbReference type="Proteomes" id="UP000010473"/>
    </source>
</evidence>
<dbReference type="Pfam" id="PF00656">
    <property type="entry name" value="Peptidase_C14"/>
    <property type="match status" value="1"/>
</dbReference>
<organism evidence="3 4">
    <name type="scientific">Stanieria cyanosphaera (strain ATCC 29371 / PCC 7437)</name>
    <dbReference type="NCBI Taxonomy" id="111780"/>
    <lineage>
        <taxon>Bacteria</taxon>
        <taxon>Bacillati</taxon>
        <taxon>Cyanobacteriota</taxon>
        <taxon>Cyanophyceae</taxon>
        <taxon>Pleurocapsales</taxon>
        <taxon>Dermocarpellaceae</taxon>
        <taxon>Stanieria</taxon>
    </lineage>
</organism>